<gene>
    <name evidence="4" type="primary">Necator_chrV.g20541</name>
    <name evidence="4" type="ORF">RB195_015748</name>
</gene>
<accession>A0ABR1E602</accession>
<keyword evidence="2" id="KW-1133">Transmembrane helix</keyword>
<proteinExistence type="predicted"/>
<dbReference type="Proteomes" id="UP001303046">
    <property type="component" value="Unassembled WGS sequence"/>
</dbReference>
<dbReference type="SUPFAM" id="SSF46565">
    <property type="entry name" value="Chaperone J-domain"/>
    <property type="match status" value="2"/>
</dbReference>
<feature type="region of interest" description="Disordered" evidence="1">
    <location>
        <begin position="428"/>
        <end position="492"/>
    </location>
</feature>
<dbReference type="InterPro" id="IPR036869">
    <property type="entry name" value="J_dom_sf"/>
</dbReference>
<dbReference type="InterPro" id="IPR018253">
    <property type="entry name" value="DnaJ_domain_CS"/>
</dbReference>
<dbReference type="Pfam" id="PF00226">
    <property type="entry name" value="DnaJ"/>
    <property type="match status" value="2"/>
</dbReference>
<dbReference type="CDD" id="cd06257">
    <property type="entry name" value="DnaJ"/>
    <property type="match status" value="2"/>
</dbReference>
<dbReference type="PANTHER" id="PTHR24074">
    <property type="entry name" value="CO-CHAPERONE PROTEIN DJLA"/>
    <property type="match status" value="1"/>
</dbReference>
<feature type="region of interest" description="Disordered" evidence="1">
    <location>
        <begin position="42"/>
        <end position="61"/>
    </location>
</feature>
<feature type="compositionally biased region" description="Basic and acidic residues" evidence="1">
    <location>
        <begin position="42"/>
        <end position="56"/>
    </location>
</feature>
<feature type="transmembrane region" description="Helical" evidence="2">
    <location>
        <begin position="400"/>
        <end position="421"/>
    </location>
</feature>
<dbReference type="SMART" id="SM00271">
    <property type="entry name" value="DnaJ"/>
    <property type="match status" value="2"/>
</dbReference>
<feature type="transmembrane region" description="Helical" evidence="2">
    <location>
        <begin position="153"/>
        <end position="173"/>
    </location>
</feature>
<feature type="domain" description="J" evidence="3">
    <location>
        <begin position="17"/>
        <end position="91"/>
    </location>
</feature>
<dbReference type="PRINTS" id="PR00625">
    <property type="entry name" value="JDOMAIN"/>
</dbReference>
<evidence type="ECO:0000259" key="3">
    <source>
        <dbReference type="PROSITE" id="PS50076"/>
    </source>
</evidence>
<protein>
    <recommendedName>
        <fullName evidence="3">J domain-containing protein</fullName>
    </recommendedName>
</protein>
<dbReference type="Gene3D" id="1.10.287.110">
    <property type="entry name" value="DnaJ domain"/>
    <property type="match status" value="2"/>
</dbReference>
<evidence type="ECO:0000313" key="4">
    <source>
        <dbReference type="EMBL" id="KAK6758114.1"/>
    </source>
</evidence>
<evidence type="ECO:0000313" key="5">
    <source>
        <dbReference type="Proteomes" id="UP001303046"/>
    </source>
</evidence>
<evidence type="ECO:0000256" key="1">
    <source>
        <dbReference type="SAM" id="MobiDB-lite"/>
    </source>
</evidence>
<keyword evidence="5" id="KW-1185">Reference proteome</keyword>
<organism evidence="4 5">
    <name type="scientific">Necator americanus</name>
    <name type="common">Human hookworm</name>
    <dbReference type="NCBI Taxonomy" id="51031"/>
    <lineage>
        <taxon>Eukaryota</taxon>
        <taxon>Metazoa</taxon>
        <taxon>Ecdysozoa</taxon>
        <taxon>Nematoda</taxon>
        <taxon>Chromadorea</taxon>
        <taxon>Rhabditida</taxon>
        <taxon>Rhabditina</taxon>
        <taxon>Rhabditomorpha</taxon>
        <taxon>Strongyloidea</taxon>
        <taxon>Ancylostomatidae</taxon>
        <taxon>Bunostominae</taxon>
        <taxon>Necator</taxon>
    </lineage>
</organism>
<sequence length="492" mass="58188">MLLVTFRQVSYLTKKHSYYDILGVKSDATIEEIRAAFVKKSNELHPDRSSKPQDKRRGFRRSSNTELFIQVKEAYDCLRNPEKRAAYDDQCIVRAGYLKEATHLKFKEDTIIDLNRARNDSYTGPRGPNAEESHHFRDFEEEYYREKYKNRMLVVLGGVMVCLILTNIGYIWYLRRHRLHDAAKGPLLMFLCTSQNGLGICRRVVCSAQHVRYVSTSSSVKDYYQVLGVQRDATQRQIKVAYYQLSKKYHPDVAGHSAGSEAKFIEITEAYECLKDPERRRIYDNGMCGTGERHAKDPYNFRDFRQYSGRRSGNPFYNRQYTQQEYQRVWEQFNRMRSERESYDAQMRRETEKIWEEFAKQRAERWQRFHAKYPDGPPGSIKYEWRWTSSNPTVNRNITFFTRVTVIYMILFMVITILQVISQPFVSSKNWPKESKPEIQSEEPKENKPRPVFNYMNQPPGYNDDWSSVINNSYPENETFELGYNPTSQPSS</sequence>
<dbReference type="PROSITE" id="PS50076">
    <property type="entry name" value="DNAJ_2"/>
    <property type="match status" value="2"/>
</dbReference>
<reference evidence="4 5" key="1">
    <citation type="submission" date="2023-08" db="EMBL/GenBank/DDBJ databases">
        <title>A Necator americanus chromosomal reference genome.</title>
        <authorList>
            <person name="Ilik V."/>
            <person name="Petrzelkova K.J."/>
            <person name="Pardy F."/>
            <person name="Fuh T."/>
            <person name="Niatou-Singa F.S."/>
            <person name="Gouil Q."/>
            <person name="Baker L."/>
            <person name="Ritchie M.E."/>
            <person name="Jex A.R."/>
            <person name="Gazzola D."/>
            <person name="Li H."/>
            <person name="Toshio Fujiwara R."/>
            <person name="Zhan B."/>
            <person name="Aroian R.V."/>
            <person name="Pafco B."/>
            <person name="Schwarz E.M."/>
        </authorList>
    </citation>
    <scope>NUCLEOTIDE SEQUENCE [LARGE SCALE GENOMIC DNA]</scope>
    <source>
        <strain evidence="4 5">Aroian</strain>
        <tissue evidence="4">Whole animal</tissue>
    </source>
</reference>
<feature type="compositionally biased region" description="Polar residues" evidence="1">
    <location>
        <begin position="465"/>
        <end position="476"/>
    </location>
</feature>
<dbReference type="PROSITE" id="PS00636">
    <property type="entry name" value="DNAJ_1"/>
    <property type="match status" value="2"/>
</dbReference>
<dbReference type="InterPro" id="IPR001623">
    <property type="entry name" value="DnaJ_domain"/>
</dbReference>
<keyword evidence="2" id="KW-0812">Transmembrane</keyword>
<comment type="caution">
    <text evidence="4">The sequence shown here is derived from an EMBL/GenBank/DDBJ whole genome shotgun (WGS) entry which is preliminary data.</text>
</comment>
<keyword evidence="2" id="KW-0472">Membrane</keyword>
<name>A0ABR1E602_NECAM</name>
<feature type="domain" description="J" evidence="3">
    <location>
        <begin position="222"/>
        <end position="287"/>
    </location>
</feature>
<dbReference type="InterPro" id="IPR050817">
    <property type="entry name" value="DjlA_DnaK_co-chaperone"/>
</dbReference>
<feature type="compositionally biased region" description="Basic and acidic residues" evidence="1">
    <location>
        <begin position="431"/>
        <end position="449"/>
    </location>
</feature>
<evidence type="ECO:0000256" key="2">
    <source>
        <dbReference type="SAM" id="Phobius"/>
    </source>
</evidence>
<dbReference type="EMBL" id="JAVFWL010000005">
    <property type="protein sequence ID" value="KAK6758114.1"/>
    <property type="molecule type" value="Genomic_DNA"/>
</dbReference>